<evidence type="ECO:0000313" key="2">
    <source>
        <dbReference type="Proteomes" id="UP001159915"/>
    </source>
</evidence>
<dbReference type="AlphaFoldDB" id="A0AA42MUF3"/>
<dbReference type="EMBL" id="JAOCBE010000001">
    <property type="protein sequence ID" value="MDH0969161.1"/>
    <property type="molecule type" value="Genomic_DNA"/>
</dbReference>
<accession>A0AA42MUF3</accession>
<reference evidence="1" key="1">
    <citation type="submission" date="2022-09" db="EMBL/GenBank/DDBJ databases">
        <title>Intensive care unit water sources are persistently colonized with multi-drug resistant bacteria and are the site of extensive horizontal gene transfer of antibiotic resistance genes.</title>
        <authorList>
            <person name="Diorio-Toth L."/>
        </authorList>
    </citation>
    <scope>NUCLEOTIDE SEQUENCE</scope>
    <source>
        <strain evidence="1">GD03920</strain>
    </source>
</reference>
<organism evidence="1 2">
    <name type="scientific">Acinetobacter johnsonii</name>
    <dbReference type="NCBI Taxonomy" id="40214"/>
    <lineage>
        <taxon>Bacteria</taxon>
        <taxon>Pseudomonadati</taxon>
        <taxon>Pseudomonadota</taxon>
        <taxon>Gammaproteobacteria</taxon>
        <taxon>Moraxellales</taxon>
        <taxon>Moraxellaceae</taxon>
        <taxon>Acinetobacter</taxon>
    </lineage>
</organism>
<evidence type="ECO:0000313" key="1">
    <source>
        <dbReference type="EMBL" id="MDH0969161.1"/>
    </source>
</evidence>
<proteinExistence type="predicted"/>
<comment type="caution">
    <text evidence="1">The sequence shown here is derived from an EMBL/GenBank/DDBJ whole genome shotgun (WGS) entry which is preliminary data.</text>
</comment>
<dbReference type="Proteomes" id="UP001159915">
    <property type="component" value="Unassembled WGS sequence"/>
</dbReference>
<dbReference type="RefSeq" id="WP_279670046.1">
    <property type="nucleotide sequence ID" value="NZ_JAOCBE010000001.1"/>
</dbReference>
<name>A0AA42MUF3_ACIJO</name>
<protein>
    <submittedName>
        <fullName evidence="1">Uncharacterized protein</fullName>
    </submittedName>
</protein>
<gene>
    <name evidence="1" type="ORF">N5C10_07745</name>
</gene>
<sequence length="68" mass="7867">MGVIEYLEEKAQEIMACEDYESAHMLYAQLLGAMKLSLECDLFKDDFEFKKADDLFMQLGQFMVDSQA</sequence>